<reference evidence="3" key="2">
    <citation type="journal article" date="2021" name="PeerJ">
        <title>Extensive microbial diversity within the chicken gut microbiome revealed by metagenomics and culture.</title>
        <authorList>
            <person name="Gilroy R."/>
            <person name="Ravi A."/>
            <person name="Getino M."/>
            <person name="Pursley I."/>
            <person name="Horton D.L."/>
            <person name="Alikhan N.F."/>
            <person name="Baker D."/>
            <person name="Gharbi K."/>
            <person name="Hall N."/>
            <person name="Watson M."/>
            <person name="Adriaenssens E.M."/>
            <person name="Foster-Nyarko E."/>
            <person name="Jarju S."/>
            <person name="Secka A."/>
            <person name="Antonio M."/>
            <person name="Oren A."/>
            <person name="Chaudhuri R.R."/>
            <person name="La Ragione R."/>
            <person name="Hildebrand F."/>
            <person name="Pallen M.J."/>
        </authorList>
    </citation>
    <scope>NUCLEOTIDE SEQUENCE</scope>
    <source>
        <strain evidence="3">ChiBcec7-5410</strain>
    </source>
</reference>
<dbReference type="PANTHER" id="PTHR46558">
    <property type="entry name" value="TRACRIPTIONAL REGULATORY PROTEIN-RELATED-RELATED"/>
    <property type="match status" value="1"/>
</dbReference>
<sequence length="109" mass="12531">MLQKRMKELRLERGLTQNEPAAVLRTSREAYSMYENGKRQLSCQALAQLAQYYGVTTDYMLGLTNDPEGAPKLTADEENLLDHFRECDKRGKRTVLQAAIQQKKESEIH</sequence>
<dbReference type="InterPro" id="IPR010982">
    <property type="entry name" value="Lambda_DNA-bd_dom_sf"/>
</dbReference>
<dbReference type="EMBL" id="DVLW01000260">
    <property type="protein sequence ID" value="HIT95401.1"/>
    <property type="molecule type" value="Genomic_DNA"/>
</dbReference>
<proteinExistence type="predicted"/>
<evidence type="ECO:0000313" key="3">
    <source>
        <dbReference type="EMBL" id="HIT95401.1"/>
    </source>
</evidence>
<evidence type="ECO:0000259" key="2">
    <source>
        <dbReference type="PROSITE" id="PS50943"/>
    </source>
</evidence>
<gene>
    <name evidence="3" type="ORF">IAC43_09460</name>
</gene>
<keyword evidence="1" id="KW-0238">DNA-binding</keyword>
<dbReference type="SMART" id="SM00530">
    <property type="entry name" value="HTH_XRE"/>
    <property type="match status" value="1"/>
</dbReference>
<dbReference type="SUPFAM" id="SSF47413">
    <property type="entry name" value="lambda repressor-like DNA-binding domains"/>
    <property type="match status" value="1"/>
</dbReference>
<accession>A0A9D1H8W0</accession>
<dbReference type="Pfam" id="PF01381">
    <property type="entry name" value="HTH_3"/>
    <property type="match status" value="1"/>
</dbReference>
<dbReference type="PROSITE" id="PS50943">
    <property type="entry name" value="HTH_CROC1"/>
    <property type="match status" value="1"/>
</dbReference>
<evidence type="ECO:0000313" key="4">
    <source>
        <dbReference type="Proteomes" id="UP000824160"/>
    </source>
</evidence>
<reference evidence="3" key="1">
    <citation type="submission" date="2020-10" db="EMBL/GenBank/DDBJ databases">
        <authorList>
            <person name="Gilroy R."/>
        </authorList>
    </citation>
    <scope>NUCLEOTIDE SEQUENCE</scope>
    <source>
        <strain evidence="3">ChiBcec7-5410</strain>
    </source>
</reference>
<dbReference type="Gene3D" id="1.10.260.40">
    <property type="entry name" value="lambda repressor-like DNA-binding domains"/>
    <property type="match status" value="1"/>
</dbReference>
<dbReference type="GO" id="GO:0003677">
    <property type="term" value="F:DNA binding"/>
    <property type="evidence" value="ECO:0007669"/>
    <property type="project" value="UniProtKB-KW"/>
</dbReference>
<dbReference type="CDD" id="cd00093">
    <property type="entry name" value="HTH_XRE"/>
    <property type="match status" value="1"/>
</dbReference>
<organism evidence="3 4">
    <name type="scientific">Candidatus Faecivivens stercoripullorum</name>
    <dbReference type="NCBI Taxonomy" id="2840805"/>
    <lineage>
        <taxon>Bacteria</taxon>
        <taxon>Bacillati</taxon>
        <taxon>Bacillota</taxon>
        <taxon>Clostridia</taxon>
        <taxon>Eubacteriales</taxon>
        <taxon>Oscillospiraceae</taxon>
        <taxon>Oscillospiraceae incertae sedis</taxon>
        <taxon>Candidatus Faecivivens</taxon>
    </lineage>
</organism>
<comment type="caution">
    <text evidence="3">The sequence shown here is derived from an EMBL/GenBank/DDBJ whole genome shotgun (WGS) entry which is preliminary data.</text>
</comment>
<protein>
    <submittedName>
        <fullName evidence="3">Helix-turn-helix transcriptional regulator</fullName>
    </submittedName>
</protein>
<dbReference type="AlphaFoldDB" id="A0A9D1H8W0"/>
<dbReference type="Proteomes" id="UP000824160">
    <property type="component" value="Unassembled WGS sequence"/>
</dbReference>
<name>A0A9D1H8W0_9FIRM</name>
<feature type="domain" description="HTH cro/C1-type" evidence="2">
    <location>
        <begin position="6"/>
        <end position="60"/>
    </location>
</feature>
<dbReference type="PANTHER" id="PTHR46558:SF11">
    <property type="entry name" value="HTH-TYPE TRANSCRIPTIONAL REGULATOR XRE"/>
    <property type="match status" value="1"/>
</dbReference>
<dbReference type="InterPro" id="IPR001387">
    <property type="entry name" value="Cro/C1-type_HTH"/>
</dbReference>
<evidence type="ECO:0000256" key="1">
    <source>
        <dbReference type="ARBA" id="ARBA00023125"/>
    </source>
</evidence>